<dbReference type="Proteomes" id="UP000753908">
    <property type="component" value="Unassembled WGS sequence"/>
</dbReference>
<dbReference type="SUPFAM" id="SSF51735">
    <property type="entry name" value="NAD(P)-binding Rossmann-fold domains"/>
    <property type="match status" value="1"/>
</dbReference>
<dbReference type="InterPro" id="IPR036291">
    <property type="entry name" value="NAD(P)-bd_dom_sf"/>
</dbReference>
<dbReference type="PANTHER" id="PTHR42748">
    <property type="entry name" value="NITROGEN METABOLITE REPRESSION PROTEIN NMRA FAMILY MEMBER"/>
    <property type="match status" value="1"/>
</dbReference>
<dbReference type="AlphaFoldDB" id="A0A951PNT0"/>
<dbReference type="EMBL" id="JAHHIF010000030">
    <property type="protein sequence ID" value="MBW4546813.1"/>
    <property type="molecule type" value="Genomic_DNA"/>
</dbReference>
<dbReference type="Gene3D" id="3.40.50.720">
    <property type="entry name" value="NAD(P)-binding Rossmann-like Domain"/>
    <property type="match status" value="1"/>
</dbReference>
<evidence type="ECO:0000259" key="3">
    <source>
        <dbReference type="Pfam" id="PF05368"/>
    </source>
</evidence>
<dbReference type="InterPro" id="IPR051164">
    <property type="entry name" value="NmrA-like_oxidored"/>
</dbReference>
<evidence type="ECO:0000256" key="1">
    <source>
        <dbReference type="ARBA" id="ARBA00006328"/>
    </source>
</evidence>
<reference evidence="4" key="2">
    <citation type="journal article" date="2022" name="Microbiol. Resour. Announc.">
        <title>Metagenome Sequencing to Explore Phylogenomics of Terrestrial Cyanobacteria.</title>
        <authorList>
            <person name="Ward R.D."/>
            <person name="Stajich J.E."/>
            <person name="Johansen J.R."/>
            <person name="Huntemann M."/>
            <person name="Clum A."/>
            <person name="Foster B."/>
            <person name="Foster B."/>
            <person name="Roux S."/>
            <person name="Palaniappan K."/>
            <person name="Varghese N."/>
            <person name="Mukherjee S."/>
            <person name="Reddy T.B.K."/>
            <person name="Daum C."/>
            <person name="Copeland A."/>
            <person name="Chen I.A."/>
            <person name="Ivanova N.N."/>
            <person name="Kyrpides N.C."/>
            <person name="Shapiro N."/>
            <person name="Eloe-Fadrosh E.A."/>
            <person name="Pietrasiak N."/>
        </authorList>
    </citation>
    <scope>NUCLEOTIDE SEQUENCE</scope>
    <source>
        <strain evidence="4">CPER-KK1</strain>
    </source>
</reference>
<organism evidence="4 5">
    <name type="scientific">Symplocastrum torsivum CPER-KK1</name>
    <dbReference type="NCBI Taxonomy" id="450513"/>
    <lineage>
        <taxon>Bacteria</taxon>
        <taxon>Bacillati</taxon>
        <taxon>Cyanobacteriota</taxon>
        <taxon>Cyanophyceae</taxon>
        <taxon>Oscillatoriophycideae</taxon>
        <taxon>Oscillatoriales</taxon>
        <taxon>Microcoleaceae</taxon>
        <taxon>Symplocastrum</taxon>
    </lineage>
</organism>
<evidence type="ECO:0000313" key="4">
    <source>
        <dbReference type="EMBL" id="MBW4546813.1"/>
    </source>
</evidence>
<name>A0A951PNT0_9CYAN</name>
<gene>
    <name evidence="4" type="ORF">KME25_20570</name>
</gene>
<accession>A0A951PNT0</accession>
<comment type="caution">
    <text evidence="4">The sequence shown here is derived from an EMBL/GenBank/DDBJ whole genome shotgun (WGS) entry which is preliminary data.</text>
</comment>
<dbReference type="CDD" id="cd05251">
    <property type="entry name" value="NmrA_like_SDR_a"/>
    <property type="match status" value="1"/>
</dbReference>
<dbReference type="PANTHER" id="PTHR42748:SF32">
    <property type="entry name" value="NMRA-LIKE DOMAIN-CONTAINING PROTEIN"/>
    <property type="match status" value="1"/>
</dbReference>
<comment type="similarity">
    <text evidence="1">Belongs to the NmrA-type oxidoreductase family.</text>
</comment>
<proteinExistence type="inferred from homology"/>
<feature type="domain" description="NmrA-like" evidence="3">
    <location>
        <begin position="17"/>
        <end position="297"/>
    </location>
</feature>
<reference evidence="4" key="1">
    <citation type="submission" date="2021-05" db="EMBL/GenBank/DDBJ databases">
        <authorList>
            <person name="Pietrasiak N."/>
            <person name="Ward R."/>
            <person name="Stajich J.E."/>
            <person name="Kurbessoian T."/>
        </authorList>
    </citation>
    <scope>NUCLEOTIDE SEQUENCE</scope>
    <source>
        <strain evidence="4">CPER-KK1</strain>
    </source>
</reference>
<evidence type="ECO:0000313" key="5">
    <source>
        <dbReference type="Proteomes" id="UP000753908"/>
    </source>
</evidence>
<dbReference type="Pfam" id="PF05368">
    <property type="entry name" value="NmrA"/>
    <property type="match status" value="1"/>
</dbReference>
<dbReference type="InterPro" id="IPR008030">
    <property type="entry name" value="NmrA-like"/>
</dbReference>
<evidence type="ECO:0000256" key="2">
    <source>
        <dbReference type="ARBA" id="ARBA00022857"/>
    </source>
</evidence>
<protein>
    <submittedName>
        <fullName evidence="4">NmrA/HSCARG family protein</fullName>
    </submittedName>
</protein>
<sequence>MNHSSDSSSETKIKVGKVLLIGVTGGTGANVVKGFLEQNVSNLRAITRQIDLERPSLSRLTHAGVELVEADLDDENSLSAAFSGIKAVYCHATSGDYASPDPREIERAKRVAQAAKQANISHFVYNSSGGVERNSGISHIEQKYKVEQILKQTGLPTTMLRASLFMEEFWKPYTRPSIIKGSFPFSVQPDKPLHLITTKDMGRVAAYVMQHPSKYISREIELAGDVLTPKQMAEEFSRVQGRPVVHKEIPPWIFLLLFRKQLFDLIQWYRHQGYQADVNHLREEEFPRLLTTFREFLEETNWANEELTYEDF</sequence>
<keyword evidence="2" id="KW-0521">NADP</keyword>